<feature type="compositionally biased region" description="Basic residues" evidence="2">
    <location>
        <begin position="267"/>
        <end position="289"/>
    </location>
</feature>
<feature type="domain" description="Chromo" evidence="3">
    <location>
        <begin position="346"/>
        <end position="406"/>
    </location>
</feature>
<dbReference type="AlphaFoldDB" id="A0AA43QRI0"/>
<evidence type="ECO:0000313" key="4">
    <source>
        <dbReference type="EMBL" id="MDI1490837.1"/>
    </source>
</evidence>
<dbReference type="Proteomes" id="UP001161017">
    <property type="component" value="Unassembled WGS sequence"/>
</dbReference>
<dbReference type="CDD" id="cd00024">
    <property type="entry name" value="CD_CSD"/>
    <property type="match status" value="1"/>
</dbReference>
<sequence length="439" mass="48945">MPQNSRRTTSTGKHPEWRQDRKSVPNKAARIATGSTKLKAWYITLSSVSTCLEAELKDGQGLKPVWASDVEGQNQAKKYCVMRLKGDPKNLQIAIGLYPGNDKAFSKLLFEEEIRPGGYASIGVKSFELTQRLQITCRKTGAVPKDTVWDVSFLLDSAERVGMCKISLRRLMRTVSKMPDDCIFYRNFADPQVGEEGRLTLERDNGFTVTYGGFLVTAEGRRLVGESLPDDPPAIVTRSGGASQKKARGKKQAKASDEDDSEPIRPLTRRQKRANKKARKEQRKQKRREHVSSPSADDEEAEKASKSRATESESELSQDQAAEQAGRNKDGSSSPEAEQWDSDEDFEIESLSGVRRVKNKTYYRVNWSDHAGKSWPPSWEPEDNISLESIEAYYKAKASSAATQPRRGSVIRGGRRQAGRGHVVPSRGVKVVHRRGQGS</sequence>
<evidence type="ECO:0000313" key="5">
    <source>
        <dbReference type="Proteomes" id="UP001161017"/>
    </source>
</evidence>
<feature type="region of interest" description="Disordered" evidence="2">
    <location>
        <begin position="397"/>
        <end position="439"/>
    </location>
</feature>
<feature type="region of interest" description="Disordered" evidence="2">
    <location>
        <begin position="225"/>
        <end position="351"/>
    </location>
</feature>
<feature type="compositionally biased region" description="Acidic residues" evidence="2">
    <location>
        <begin position="338"/>
        <end position="348"/>
    </location>
</feature>
<proteinExistence type="predicted"/>
<dbReference type="SUPFAM" id="SSF54160">
    <property type="entry name" value="Chromo domain-like"/>
    <property type="match status" value="1"/>
</dbReference>
<name>A0AA43QRI0_9LECA</name>
<dbReference type="InterPro" id="IPR016197">
    <property type="entry name" value="Chromo-like_dom_sf"/>
</dbReference>
<dbReference type="PROSITE" id="PS50013">
    <property type="entry name" value="CHROMO_2"/>
    <property type="match status" value="1"/>
</dbReference>
<accession>A0AA43QRI0</accession>
<reference evidence="4" key="1">
    <citation type="journal article" date="2023" name="Genome Biol. Evol.">
        <title>First Whole Genome Sequence and Flow Cytometry Genome Size Data for the Lichen-Forming Fungus Ramalina farinacea (Ascomycota).</title>
        <authorList>
            <person name="Llewellyn T."/>
            <person name="Mian S."/>
            <person name="Hill R."/>
            <person name="Leitch I.J."/>
            <person name="Gaya E."/>
        </authorList>
    </citation>
    <scope>NUCLEOTIDE SEQUENCE</scope>
    <source>
        <strain evidence="4">LIQ254RAFAR</strain>
    </source>
</reference>
<dbReference type="EMBL" id="JAPUFD010000012">
    <property type="protein sequence ID" value="MDI1490837.1"/>
    <property type="molecule type" value="Genomic_DNA"/>
</dbReference>
<keyword evidence="5" id="KW-1185">Reference proteome</keyword>
<feature type="compositionally biased region" description="Basic and acidic residues" evidence="2">
    <location>
        <begin position="13"/>
        <end position="23"/>
    </location>
</feature>
<feature type="compositionally biased region" description="Basic and acidic residues" evidence="2">
    <location>
        <begin position="302"/>
        <end position="311"/>
    </location>
</feature>
<protein>
    <recommendedName>
        <fullName evidence="3">Chromo domain-containing protein</fullName>
    </recommendedName>
</protein>
<organism evidence="4 5">
    <name type="scientific">Ramalina farinacea</name>
    <dbReference type="NCBI Taxonomy" id="258253"/>
    <lineage>
        <taxon>Eukaryota</taxon>
        <taxon>Fungi</taxon>
        <taxon>Dikarya</taxon>
        <taxon>Ascomycota</taxon>
        <taxon>Pezizomycotina</taxon>
        <taxon>Lecanoromycetes</taxon>
        <taxon>OSLEUM clade</taxon>
        <taxon>Lecanoromycetidae</taxon>
        <taxon>Lecanorales</taxon>
        <taxon>Lecanorineae</taxon>
        <taxon>Ramalinaceae</taxon>
        <taxon>Ramalina</taxon>
    </lineage>
</organism>
<feature type="region of interest" description="Disordered" evidence="2">
    <location>
        <begin position="1"/>
        <end position="26"/>
    </location>
</feature>
<comment type="subunit">
    <text evidence="1">Component of the NuA4 histone acetyltransferase complex.</text>
</comment>
<evidence type="ECO:0000256" key="2">
    <source>
        <dbReference type="SAM" id="MobiDB-lite"/>
    </source>
</evidence>
<evidence type="ECO:0000259" key="3">
    <source>
        <dbReference type="PROSITE" id="PS50013"/>
    </source>
</evidence>
<evidence type="ECO:0000256" key="1">
    <source>
        <dbReference type="ARBA" id="ARBA00011353"/>
    </source>
</evidence>
<dbReference type="GO" id="GO:0006338">
    <property type="term" value="P:chromatin remodeling"/>
    <property type="evidence" value="ECO:0007669"/>
    <property type="project" value="UniProtKB-ARBA"/>
</dbReference>
<comment type="caution">
    <text evidence="4">The sequence shown here is derived from an EMBL/GenBank/DDBJ whole genome shotgun (WGS) entry which is preliminary data.</text>
</comment>
<gene>
    <name evidence="4" type="ORF">OHK93_002042</name>
</gene>
<feature type="compositionally biased region" description="Basic residues" evidence="2">
    <location>
        <begin position="430"/>
        <end position="439"/>
    </location>
</feature>
<dbReference type="InterPro" id="IPR000953">
    <property type="entry name" value="Chromo/chromo_shadow_dom"/>
</dbReference>
<dbReference type="Gene3D" id="2.40.50.40">
    <property type="match status" value="1"/>
</dbReference>
<feature type="compositionally biased region" description="Polar residues" evidence="2">
    <location>
        <begin position="1"/>
        <end position="12"/>
    </location>
</feature>